<proteinExistence type="predicted"/>
<name>X1MWS4_9ZZZZ</name>
<accession>X1MWS4</accession>
<sequence>MVVQPVYEVIKKEDLAAAFADALAIANVEVLERLNNLIDLYAATASSSLWTWDNTSRMDYDMWW</sequence>
<gene>
    <name evidence="1" type="ORF">S06H3_47699</name>
</gene>
<protein>
    <submittedName>
        <fullName evidence="1">Uncharacterized protein</fullName>
    </submittedName>
</protein>
<reference evidence="1" key="1">
    <citation type="journal article" date="2014" name="Front. Microbiol.">
        <title>High frequency of phylogenetically diverse reductive dehalogenase-homologous genes in deep subseafloor sedimentary metagenomes.</title>
        <authorList>
            <person name="Kawai M."/>
            <person name="Futagami T."/>
            <person name="Toyoda A."/>
            <person name="Takaki Y."/>
            <person name="Nishi S."/>
            <person name="Hori S."/>
            <person name="Arai W."/>
            <person name="Tsubouchi T."/>
            <person name="Morono Y."/>
            <person name="Uchiyama I."/>
            <person name="Ito T."/>
            <person name="Fujiyama A."/>
            <person name="Inagaki F."/>
            <person name="Takami H."/>
        </authorList>
    </citation>
    <scope>NUCLEOTIDE SEQUENCE</scope>
    <source>
        <strain evidence="1">Expedition CK06-06</strain>
    </source>
</reference>
<dbReference type="EMBL" id="BARV01029981">
    <property type="protein sequence ID" value="GAI36162.1"/>
    <property type="molecule type" value="Genomic_DNA"/>
</dbReference>
<organism evidence="1">
    <name type="scientific">marine sediment metagenome</name>
    <dbReference type="NCBI Taxonomy" id="412755"/>
    <lineage>
        <taxon>unclassified sequences</taxon>
        <taxon>metagenomes</taxon>
        <taxon>ecological metagenomes</taxon>
    </lineage>
</organism>
<comment type="caution">
    <text evidence="1">The sequence shown here is derived from an EMBL/GenBank/DDBJ whole genome shotgun (WGS) entry which is preliminary data.</text>
</comment>
<evidence type="ECO:0000313" key="1">
    <source>
        <dbReference type="EMBL" id="GAI36162.1"/>
    </source>
</evidence>
<dbReference type="AlphaFoldDB" id="X1MWS4"/>